<proteinExistence type="predicted"/>
<organism evidence="2">
    <name type="scientific">Oryza punctata</name>
    <name type="common">Red rice</name>
    <dbReference type="NCBI Taxonomy" id="4537"/>
    <lineage>
        <taxon>Eukaryota</taxon>
        <taxon>Viridiplantae</taxon>
        <taxon>Streptophyta</taxon>
        <taxon>Embryophyta</taxon>
        <taxon>Tracheophyta</taxon>
        <taxon>Spermatophyta</taxon>
        <taxon>Magnoliopsida</taxon>
        <taxon>Liliopsida</taxon>
        <taxon>Poales</taxon>
        <taxon>Poaceae</taxon>
        <taxon>BOP clade</taxon>
        <taxon>Oryzoideae</taxon>
        <taxon>Oryzeae</taxon>
        <taxon>Oryzinae</taxon>
        <taxon>Oryza</taxon>
    </lineage>
</organism>
<protein>
    <submittedName>
        <fullName evidence="2">Uncharacterized protein</fullName>
    </submittedName>
</protein>
<reference evidence="2" key="1">
    <citation type="submission" date="2015-04" db="UniProtKB">
        <authorList>
            <consortium name="EnsemblPlants"/>
        </authorList>
    </citation>
    <scope>IDENTIFICATION</scope>
</reference>
<dbReference type="EnsemblPlants" id="OPUNC02G28600.1">
    <property type="protein sequence ID" value="OPUNC02G28600.1"/>
    <property type="gene ID" value="OPUNC02G28600"/>
</dbReference>
<dbReference type="Proteomes" id="UP000026962">
    <property type="component" value="Chromosome 2"/>
</dbReference>
<keyword evidence="3" id="KW-1185">Reference proteome</keyword>
<evidence type="ECO:0000313" key="3">
    <source>
        <dbReference type="Proteomes" id="UP000026962"/>
    </source>
</evidence>
<reference evidence="2" key="2">
    <citation type="submission" date="2018-05" db="EMBL/GenBank/DDBJ databases">
        <title>OpunRS2 (Oryza punctata Reference Sequence Version 2).</title>
        <authorList>
            <person name="Zhang J."/>
            <person name="Kudrna D."/>
            <person name="Lee S."/>
            <person name="Talag J."/>
            <person name="Welchert J."/>
            <person name="Wing R.A."/>
        </authorList>
    </citation>
    <scope>NUCLEOTIDE SEQUENCE [LARGE SCALE GENOMIC DNA]</scope>
</reference>
<dbReference type="HOGENOM" id="CLU_2816870_0_0_1"/>
<name>A0A0E0K4R0_ORYPU</name>
<feature type="compositionally biased region" description="Low complexity" evidence="1">
    <location>
        <begin position="26"/>
        <end position="35"/>
    </location>
</feature>
<sequence length="67" mass="7115">MALAVEKAKETAVTVHLARNGWNVAPPGAGTAATTSLRRGARGSHEPAPLLRITDNAQHNTRQRTMS</sequence>
<accession>A0A0E0K4R0</accession>
<dbReference type="AlphaFoldDB" id="A0A0E0K4R0"/>
<feature type="region of interest" description="Disordered" evidence="1">
    <location>
        <begin position="26"/>
        <end position="67"/>
    </location>
</feature>
<dbReference type="Gramene" id="OPUNC02G28600.1">
    <property type="protein sequence ID" value="OPUNC02G28600.1"/>
    <property type="gene ID" value="OPUNC02G28600"/>
</dbReference>
<evidence type="ECO:0000313" key="2">
    <source>
        <dbReference type="EnsemblPlants" id="OPUNC02G28600.1"/>
    </source>
</evidence>
<evidence type="ECO:0000256" key="1">
    <source>
        <dbReference type="SAM" id="MobiDB-lite"/>
    </source>
</evidence>
<feature type="compositionally biased region" description="Polar residues" evidence="1">
    <location>
        <begin position="55"/>
        <end position="67"/>
    </location>
</feature>